<dbReference type="PROSITE" id="PS51098">
    <property type="entry name" value="PTS_EIIB_TYPE_1"/>
    <property type="match status" value="2"/>
</dbReference>
<dbReference type="GO" id="GO:0015572">
    <property type="term" value="F:N-acetylglucosamine transmembrane transporter activity"/>
    <property type="evidence" value="ECO:0007669"/>
    <property type="project" value="InterPro"/>
</dbReference>
<evidence type="ECO:0000256" key="3">
    <source>
        <dbReference type="ARBA" id="ARBA00022475"/>
    </source>
</evidence>
<evidence type="ECO:0000259" key="13">
    <source>
        <dbReference type="PROSITE" id="PS51098"/>
    </source>
</evidence>
<dbReference type="Pfam" id="PF02378">
    <property type="entry name" value="PTS_EIIC"/>
    <property type="match status" value="1"/>
</dbReference>
<dbReference type="AlphaFoldDB" id="A0A8J3A054"/>
<dbReference type="EMBL" id="BMGZ01000001">
    <property type="protein sequence ID" value="GGH92391.1"/>
    <property type="molecule type" value="Genomic_DNA"/>
</dbReference>
<comment type="caution">
    <text evidence="15">The sequence shown here is derived from an EMBL/GenBank/DDBJ whole genome shotgun (WGS) entry which is preliminary data.</text>
</comment>
<dbReference type="InterPro" id="IPR013013">
    <property type="entry name" value="PTS_EIIC_1"/>
</dbReference>
<keyword evidence="9 12" id="KW-1133">Transmembrane helix</keyword>
<dbReference type="GO" id="GO:0009401">
    <property type="term" value="P:phosphoenolpyruvate-dependent sugar phosphotransferase system"/>
    <property type="evidence" value="ECO:0007669"/>
    <property type="project" value="UniProtKB-KW"/>
</dbReference>
<proteinExistence type="predicted"/>
<evidence type="ECO:0000256" key="2">
    <source>
        <dbReference type="ARBA" id="ARBA00022448"/>
    </source>
</evidence>
<keyword evidence="18" id="KW-1185">Reference proteome</keyword>
<organism evidence="15 17">
    <name type="scientific">Aquisalinus luteolus</name>
    <dbReference type="NCBI Taxonomy" id="1566827"/>
    <lineage>
        <taxon>Bacteria</taxon>
        <taxon>Pseudomonadati</taxon>
        <taxon>Pseudomonadota</taxon>
        <taxon>Alphaproteobacteria</taxon>
        <taxon>Parvularculales</taxon>
        <taxon>Parvularculaceae</taxon>
        <taxon>Aquisalinus</taxon>
    </lineage>
</organism>
<dbReference type="GO" id="GO:0008982">
    <property type="term" value="F:protein-N(PI)-phosphohistidine-sugar phosphotransferase activity"/>
    <property type="evidence" value="ECO:0007669"/>
    <property type="project" value="InterPro"/>
</dbReference>
<evidence type="ECO:0000313" key="17">
    <source>
        <dbReference type="Proteomes" id="UP000621856"/>
    </source>
</evidence>
<dbReference type="GO" id="GO:0016301">
    <property type="term" value="F:kinase activity"/>
    <property type="evidence" value="ECO:0007669"/>
    <property type="project" value="UniProtKB-KW"/>
</dbReference>
<evidence type="ECO:0000256" key="11">
    <source>
        <dbReference type="PROSITE-ProRule" id="PRU00421"/>
    </source>
</evidence>
<keyword evidence="10 12" id="KW-0472">Membrane</keyword>
<evidence type="ECO:0000313" key="15">
    <source>
        <dbReference type="EMBL" id="GGH92391.1"/>
    </source>
</evidence>
<dbReference type="InterPro" id="IPR001996">
    <property type="entry name" value="PTS_IIB_1"/>
</dbReference>
<dbReference type="PANTHER" id="PTHR30009:SF4">
    <property type="entry name" value="PTS SYSTEM N-ACETYLGLUCOSAMINE-SPECIFIC EIICBA COMPONENT"/>
    <property type="match status" value="1"/>
</dbReference>
<evidence type="ECO:0000256" key="7">
    <source>
        <dbReference type="ARBA" id="ARBA00022692"/>
    </source>
</evidence>
<evidence type="ECO:0000313" key="18">
    <source>
        <dbReference type="Proteomes" id="UP000818603"/>
    </source>
</evidence>
<evidence type="ECO:0000256" key="6">
    <source>
        <dbReference type="ARBA" id="ARBA00022683"/>
    </source>
</evidence>
<evidence type="ECO:0000256" key="1">
    <source>
        <dbReference type="ARBA" id="ARBA00004651"/>
    </source>
</evidence>
<dbReference type="GO" id="GO:0090563">
    <property type="term" value="F:protein-phosphocysteine-sugar phosphotransferase activity"/>
    <property type="evidence" value="ECO:0007669"/>
    <property type="project" value="TreeGrafter"/>
</dbReference>
<dbReference type="PROSITE" id="PS51103">
    <property type="entry name" value="PTS_EIIC_TYPE_1"/>
    <property type="match status" value="1"/>
</dbReference>
<reference evidence="15" key="1">
    <citation type="journal article" date="2014" name="Int. J. Syst. Evol. Microbiol.">
        <title>Complete genome sequence of Corynebacterium casei LMG S-19264T (=DSM 44701T), isolated from a smear-ripened cheese.</title>
        <authorList>
            <consortium name="US DOE Joint Genome Institute (JGI-PGF)"/>
            <person name="Walter F."/>
            <person name="Albersmeier A."/>
            <person name="Kalinowski J."/>
            <person name="Ruckert C."/>
        </authorList>
    </citation>
    <scope>NUCLEOTIDE SEQUENCE</scope>
    <source>
        <strain evidence="15">CGMCC 1.14984</strain>
    </source>
</reference>
<dbReference type="NCBIfam" id="TIGR00826">
    <property type="entry name" value="EIIB_glc"/>
    <property type="match status" value="1"/>
</dbReference>
<feature type="domain" description="PTS EIIC type-1" evidence="14">
    <location>
        <begin position="2"/>
        <end position="389"/>
    </location>
</feature>
<dbReference type="SUPFAM" id="SSF55604">
    <property type="entry name" value="Glucose permease domain IIB"/>
    <property type="match status" value="2"/>
</dbReference>
<feature type="transmembrane region" description="Helical" evidence="12">
    <location>
        <begin position="247"/>
        <end position="270"/>
    </location>
</feature>
<evidence type="ECO:0000256" key="10">
    <source>
        <dbReference type="ARBA" id="ARBA00023136"/>
    </source>
</evidence>
<feature type="transmembrane region" description="Helical" evidence="12">
    <location>
        <begin position="218"/>
        <end position="235"/>
    </location>
</feature>
<feature type="transmembrane region" description="Helical" evidence="12">
    <location>
        <begin position="357"/>
        <end position="377"/>
    </location>
</feature>
<feature type="transmembrane region" description="Helical" evidence="12">
    <location>
        <begin position="158"/>
        <end position="181"/>
    </location>
</feature>
<keyword evidence="7 12" id="KW-0812">Transmembrane</keyword>
<keyword evidence="5" id="KW-0808">Transferase</keyword>
<dbReference type="InterPro" id="IPR050429">
    <property type="entry name" value="PTS_Glucose_EIICBA"/>
</dbReference>
<keyword evidence="3" id="KW-1003">Cell membrane</keyword>
<dbReference type="InterPro" id="IPR010974">
    <property type="entry name" value="PTS_IIBC_nag"/>
</dbReference>
<dbReference type="Pfam" id="PF00367">
    <property type="entry name" value="PTS_EIIB"/>
    <property type="match status" value="1"/>
</dbReference>
<dbReference type="PANTHER" id="PTHR30009">
    <property type="entry name" value="CYTOCHROME C-TYPE SYNTHESIS PROTEIN AND PTS TRANSMEMBRANE COMPONENT"/>
    <property type="match status" value="1"/>
</dbReference>
<evidence type="ECO:0000259" key="14">
    <source>
        <dbReference type="PROSITE" id="PS51103"/>
    </source>
</evidence>
<dbReference type="Gene3D" id="3.30.1360.60">
    <property type="entry name" value="Glucose permease domain IIB"/>
    <property type="match status" value="2"/>
</dbReference>
<evidence type="ECO:0000313" key="16">
    <source>
        <dbReference type="EMBL" id="NHK26457.1"/>
    </source>
</evidence>
<feature type="domain" description="PTS EIIB type-1" evidence="13">
    <location>
        <begin position="501"/>
        <end position="583"/>
    </location>
</feature>
<accession>A0A8J3A054</accession>
<evidence type="ECO:0000256" key="9">
    <source>
        <dbReference type="ARBA" id="ARBA00022989"/>
    </source>
</evidence>
<name>A0A8J3A054_9PROT</name>
<dbReference type="GO" id="GO:0019866">
    <property type="term" value="C:organelle inner membrane"/>
    <property type="evidence" value="ECO:0007669"/>
    <property type="project" value="InterPro"/>
</dbReference>
<feature type="domain" description="PTS EIIB type-1" evidence="13">
    <location>
        <begin position="403"/>
        <end position="485"/>
    </location>
</feature>
<keyword evidence="6" id="KW-0598">Phosphotransferase system</keyword>
<evidence type="ECO:0000256" key="5">
    <source>
        <dbReference type="ARBA" id="ARBA00022679"/>
    </source>
</evidence>
<dbReference type="InterPro" id="IPR018113">
    <property type="entry name" value="PTrfase_EIIB_Cys"/>
</dbReference>
<feature type="transmembrane region" description="Helical" evidence="12">
    <location>
        <begin position="119"/>
        <end position="138"/>
    </location>
</feature>
<feature type="active site" description="Phosphocysteine intermediate; for EIIB activity" evidence="11">
    <location>
        <position position="425"/>
    </location>
</feature>
<comment type="subcellular location">
    <subcellularLocation>
        <location evidence="1">Cell membrane</location>
        <topology evidence="1">Multi-pass membrane protein</topology>
    </subcellularLocation>
</comment>
<evidence type="ECO:0000256" key="8">
    <source>
        <dbReference type="ARBA" id="ARBA00022777"/>
    </source>
</evidence>
<comment type="caution">
    <text evidence="11">Lacks conserved residue(s) required for the propagation of feature annotation.</text>
</comment>
<evidence type="ECO:0000256" key="12">
    <source>
        <dbReference type="SAM" id="Phobius"/>
    </source>
</evidence>
<feature type="transmembrane region" description="Helical" evidence="12">
    <location>
        <begin position="12"/>
        <end position="29"/>
    </location>
</feature>
<keyword evidence="8" id="KW-0418">Kinase</keyword>
<dbReference type="Proteomes" id="UP000818603">
    <property type="component" value="Unassembled WGS sequence"/>
</dbReference>
<feature type="transmembrane region" description="Helical" evidence="12">
    <location>
        <begin position="307"/>
        <end position="327"/>
    </location>
</feature>
<reference evidence="15" key="3">
    <citation type="submission" date="2020-09" db="EMBL/GenBank/DDBJ databases">
        <authorList>
            <person name="Sun Q."/>
            <person name="Zhou Y."/>
        </authorList>
    </citation>
    <scope>NUCLEOTIDE SEQUENCE</scope>
    <source>
        <strain evidence="15">CGMCC 1.14984</strain>
    </source>
</reference>
<reference evidence="16 18" key="2">
    <citation type="submission" date="2020-02" db="EMBL/GenBank/DDBJ databases">
        <title>Genome sequence of Parvularcula flava strain NH6-79.</title>
        <authorList>
            <person name="Abdul Karim M.H."/>
            <person name="Lam M.Q."/>
            <person name="Chen S.J."/>
            <person name="Yahya A."/>
            <person name="Shahir S."/>
            <person name="Shamsir M.S."/>
            <person name="Chong C.S."/>
        </authorList>
    </citation>
    <scope>NUCLEOTIDE SEQUENCE [LARGE SCALE GENOMIC DNA]</scope>
    <source>
        <strain evidence="16 18">NH6-79</strain>
    </source>
</reference>
<dbReference type="NCBIfam" id="TIGR01998">
    <property type="entry name" value="PTS-II-BC-nag"/>
    <property type="match status" value="1"/>
</dbReference>
<feature type="transmembrane region" description="Helical" evidence="12">
    <location>
        <begin position="41"/>
        <end position="66"/>
    </location>
</feature>
<keyword evidence="2" id="KW-0813">Transport</keyword>
<feature type="transmembrane region" description="Helical" evidence="12">
    <location>
        <begin position="187"/>
        <end position="206"/>
    </location>
</feature>
<dbReference type="EMBL" id="VCJR02000001">
    <property type="protein sequence ID" value="NHK26457.1"/>
    <property type="molecule type" value="Genomic_DNA"/>
</dbReference>
<sequence length="583" mass="61014">MATLMANVQNLGRTLMLPIAVLPVAGLLLRFGQPDLFDVPFIAAAGAAIFSNLGLLFAIGVAVGFAKDNNGAAGLAGAVCYFVATQGARTLIAVPPDVLAGVEESARVLAENAWLDREIGKLGVPVGILAGIVSGILYNRYHDIRLPEFLAFFGGRRFVPIAAGCVGVMLAAIVGFGWVGIEGAMDAFSRAVVASGEIGLFIYGVLNRILIVTGLHHILNNVAWFIVGDFGGVTGDLNRFFAGDPEAGRFMAGFFPVMMFGLPAACLAMYHATPRERRAEVGGMYLSLGLTSLLTGVTEPIEFTFMFLAPVLYAIHAVLTGLSMVIMDILDVKLGFGFSAGLIDYVLNFNLSTRPLLLLPVGLAYGLLYYGMFRFCIARFNLKTPGRDATIAAPAGPATPSKAGQAAGYIKALGGADNLVSVDACMTRLRLVLAEPSKVDESQLKALGAKGVIRPSATTMQVVLGPIADQTASDIRAELGMQRDNQLQGMAESEQAGAVPRAVVDPILTALGGADNVRAVKALASRITVSLSDRSRADDQALKALATRGVVDTGPDTVHLLLGPQAAAVGTAIGDILEGRKNP</sequence>
<dbReference type="Proteomes" id="UP000621856">
    <property type="component" value="Unassembled WGS sequence"/>
</dbReference>
<dbReference type="GO" id="GO:0005886">
    <property type="term" value="C:plasma membrane"/>
    <property type="evidence" value="ECO:0007669"/>
    <property type="project" value="UniProtKB-SubCell"/>
</dbReference>
<gene>
    <name evidence="16" type="ORF">FF098_000885</name>
    <name evidence="15" type="ORF">GCM10011355_01780</name>
</gene>
<dbReference type="InterPro" id="IPR003352">
    <property type="entry name" value="PTS_EIIC"/>
</dbReference>
<keyword evidence="4" id="KW-0762">Sugar transport</keyword>
<dbReference type="CDD" id="cd00212">
    <property type="entry name" value="PTS_IIB_glc"/>
    <property type="match status" value="1"/>
</dbReference>
<dbReference type="GO" id="GO:0015764">
    <property type="term" value="P:N-acetylglucosamine transport"/>
    <property type="evidence" value="ECO:0007669"/>
    <property type="project" value="TreeGrafter"/>
</dbReference>
<dbReference type="RefSeq" id="WP_155136026.1">
    <property type="nucleotide sequence ID" value="NZ_BMGZ01000001.1"/>
</dbReference>
<dbReference type="PROSITE" id="PS01035">
    <property type="entry name" value="PTS_EIIB_TYPE_1_CYS"/>
    <property type="match status" value="1"/>
</dbReference>
<protein>
    <submittedName>
        <fullName evidence="15">PTS N-acetylglucosamine transporter subunit IIABC</fullName>
    </submittedName>
    <submittedName>
        <fullName evidence="16">PTS transporter subunit EIIC</fullName>
    </submittedName>
</protein>
<dbReference type="InterPro" id="IPR036878">
    <property type="entry name" value="Glu_permease_IIB"/>
</dbReference>
<evidence type="ECO:0000256" key="4">
    <source>
        <dbReference type="ARBA" id="ARBA00022597"/>
    </source>
</evidence>